<dbReference type="AlphaFoldDB" id="N1PKK2"/>
<keyword evidence="3" id="KW-1185">Reference proteome</keyword>
<proteinExistence type="predicted"/>
<reference evidence="3" key="1">
    <citation type="journal article" date="2012" name="PLoS Genet.">
        <title>The genomes of the fungal plant pathogens Cladosporium fulvum and Dothistroma septosporum reveal adaptation to different hosts and lifestyles but also signatures of common ancestry.</title>
        <authorList>
            <person name="de Wit P.J.G.M."/>
            <person name="van der Burgt A."/>
            <person name="Oekmen B."/>
            <person name="Stergiopoulos I."/>
            <person name="Abd-Elsalam K.A."/>
            <person name="Aerts A.L."/>
            <person name="Bahkali A.H."/>
            <person name="Beenen H.G."/>
            <person name="Chettri P."/>
            <person name="Cox M.P."/>
            <person name="Datema E."/>
            <person name="de Vries R.P."/>
            <person name="Dhillon B."/>
            <person name="Ganley A.R."/>
            <person name="Griffiths S.A."/>
            <person name="Guo Y."/>
            <person name="Hamelin R.C."/>
            <person name="Henrissat B."/>
            <person name="Kabir M.S."/>
            <person name="Jashni M.K."/>
            <person name="Kema G."/>
            <person name="Klaubauf S."/>
            <person name="Lapidus A."/>
            <person name="Levasseur A."/>
            <person name="Lindquist E."/>
            <person name="Mehrabi R."/>
            <person name="Ohm R.A."/>
            <person name="Owen T.J."/>
            <person name="Salamov A."/>
            <person name="Schwelm A."/>
            <person name="Schijlen E."/>
            <person name="Sun H."/>
            <person name="van den Burg H.A."/>
            <person name="van Ham R.C.H.J."/>
            <person name="Zhang S."/>
            <person name="Goodwin S.B."/>
            <person name="Grigoriev I.V."/>
            <person name="Collemare J."/>
            <person name="Bradshaw R.E."/>
        </authorList>
    </citation>
    <scope>NUCLEOTIDE SEQUENCE [LARGE SCALE GENOMIC DNA]</scope>
    <source>
        <strain evidence="3">NZE10 / CBS 128990</strain>
    </source>
</reference>
<reference evidence="2 3" key="2">
    <citation type="journal article" date="2012" name="PLoS Pathog.">
        <title>Diverse lifestyles and strategies of plant pathogenesis encoded in the genomes of eighteen Dothideomycetes fungi.</title>
        <authorList>
            <person name="Ohm R.A."/>
            <person name="Feau N."/>
            <person name="Henrissat B."/>
            <person name="Schoch C.L."/>
            <person name="Horwitz B.A."/>
            <person name="Barry K.W."/>
            <person name="Condon B.J."/>
            <person name="Copeland A.C."/>
            <person name="Dhillon B."/>
            <person name="Glaser F."/>
            <person name="Hesse C.N."/>
            <person name="Kosti I."/>
            <person name="LaButti K."/>
            <person name="Lindquist E.A."/>
            <person name="Lucas S."/>
            <person name="Salamov A.A."/>
            <person name="Bradshaw R.E."/>
            <person name="Ciuffetti L."/>
            <person name="Hamelin R.C."/>
            <person name="Kema G.H.J."/>
            <person name="Lawrence C."/>
            <person name="Scott J.A."/>
            <person name="Spatafora J.W."/>
            <person name="Turgeon B.G."/>
            <person name="de Wit P.J.G.M."/>
            <person name="Zhong S."/>
            <person name="Goodwin S.B."/>
            <person name="Grigoriev I.V."/>
        </authorList>
    </citation>
    <scope>NUCLEOTIDE SEQUENCE [LARGE SCALE GENOMIC DNA]</scope>
    <source>
        <strain evidence="3">NZE10 / CBS 128990</strain>
    </source>
</reference>
<evidence type="ECO:0000313" key="3">
    <source>
        <dbReference type="Proteomes" id="UP000016933"/>
    </source>
</evidence>
<evidence type="ECO:0000256" key="1">
    <source>
        <dbReference type="SAM" id="MobiDB-lite"/>
    </source>
</evidence>
<name>N1PKK2_DOTSN</name>
<sequence>MPEEYGTFMFRETCTCDAYLSATSHCRSHGRSAQRSTTVSAAPVSDGMWLSMRMSLAIADWQNVLAQDLSRPNAEGATMSADSKSHKPWAYLISVPVRPPESGSAGCGSVVGQKRDQNLNPSADTPSGAAGCCSADPMKPWRRVGCIRAKRFGRREEIQNLTRIQVRLRVILSDPLWCVWRLLKRRIQQSVPEVPAETQDDPSALSRGLQRERTPTGSQESGQMRR</sequence>
<evidence type="ECO:0000313" key="2">
    <source>
        <dbReference type="EMBL" id="EME41826.1"/>
    </source>
</evidence>
<dbReference type="EMBL" id="KB446542">
    <property type="protein sequence ID" value="EME41826.1"/>
    <property type="molecule type" value="Genomic_DNA"/>
</dbReference>
<gene>
    <name evidence="2" type="ORF">DOTSEDRAFT_37143</name>
</gene>
<dbReference type="HOGENOM" id="CLU_1224750_0_0_1"/>
<feature type="region of interest" description="Disordered" evidence="1">
    <location>
        <begin position="190"/>
        <end position="226"/>
    </location>
</feature>
<accession>N1PKK2</accession>
<dbReference type="Proteomes" id="UP000016933">
    <property type="component" value="Unassembled WGS sequence"/>
</dbReference>
<organism evidence="2 3">
    <name type="scientific">Dothistroma septosporum (strain NZE10 / CBS 128990)</name>
    <name type="common">Red band needle blight fungus</name>
    <name type="synonym">Mycosphaerella pini</name>
    <dbReference type="NCBI Taxonomy" id="675120"/>
    <lineage>
        <taxon>Eukaryota</taxon>
        <taxon>Fungi</taxon>
        <taxon>Dikarya</taxon>
        <taxon>Ascomycota</taxon>
        <taxon>Pezizomycotina</taxon>
        <taxon>Dothideomycetes</taxon>
        <taxon>Dothideomycetidae</taxon>
        <taxon>Mycosphaerellales</taxon>
        <taxon>Mycosphaerellaceae</taxon>
        <taxon>Dothistroma</taxon>
    </lineage>
</organism>
<feature type="region of interest" description="Disordered" evidence="1">
    <location>
        <begin position="104"/>
        <end position="131"/>
    </location>
</feature>
<feature type="compositionally biased region" description="Polar residues" evidence="1">
    <location>
        <begin position="215"/>
        <end position="226"/>
    </location>
</feature>
<protein>
    <submittedName>
        <fullName evidence="2">Uncharacterized protein</fullName>
    </submittedName>
</protein>